<dbReference type="InParanoid" id="E2BAA3"/>
<keyword evidence="5" id="KW-1185">Reference proteome</keyword>
<dbReference type="SUPFAM" id="SSF57424">
    <property type="entry name" value="LDL receptor-like module"/>
    <property type="match status" value="1"/>
</dbReference>
<feature type="domain" description="Glucosidase II beta subunit N-terminal" evidence="3">
    <location>
        <begin position="86"/>
        <end position="180"/>
    </location>
</feature>
<dbReference type="STRING" id="610380.E2BAA3"/>
<dbReference type="InterPro" id="IPR036055">
    <property type="entry name" value="LDL_receptor-like_sf"/>
</dbReference>
<keyword evidence="2" id="KW-0472">Membrane</keyword>
<dbReference type="GO" id="GO:0017177">
    <property type="term" value="C:glucosidase II complex"/>
    <property type="evidence" value="ECO:0007669"/>
    <property type="project" value="TreeGrafter"/>
</dbReference>
<dbReference type="AlphaFoldDB" id="E2BAA3"/>
<dbReference type="Proteomes" id="UP000008237">
    <property type="component" value="Unassembled WGS sequence"/>
</dbReference>
<feature type="transmembrane region" description="Helical" evidence="2">
    <location>
        <begin position="18"/>
        <end position="38"/>
    </location>
</feature>
<dbReference type="OrthoDB" id="28322at2759"/>
<evidence type="ECO:0000313" key="4">
    <source>
        <dbReference type="EMBL" id="EFN87358.1"/>
    </source>
</evidence>
<evidence type="ECO:0000259" key="3">
    <source>
        <dbReference type="Pfam" id="PF12999"/>
    </source>
</evidence>
<accession>E2BAA3</accession>
<dbReference type="PhylomeDB" id="E2BAA3"/>
<evidence type="ECO:0000256" key="1">
    <source>
        <dbReference type="ARBA" id="ARBA00023157"/>
    </source>
</evidence>
<evidence type="ECO:0000313" key="5">
    <source>
        <dbReference type="Proteomes" id="UP000008237"/>
    </source>
</evidence>
<sequence length="204" mass="23398">MRTEVSWKRRFLRTRLKYMVVCVFVVAVIFVMHQLFYFKELNRTTVGKLIVGSIKDSNRVIVGNKDISKWQQPQHSKLIRDKNGRTVSLRGSRDQDVSKYLPEANGKFICFAEKMEIDFMKINDDYCDCPVDGSDEPGTNACNNGFFYCEKSSKQSTVKIPSYKVNDGFCDCCDGSDEWAEVPVSHKLSESDITLRGMKCPIRC</sequence>
<evidence type="ECO:0000256" key="2">
    <source>
        <dbReference type="SAM" id="Phobius"/>
    </source>
</evidence>
<dbReference type="PANTHER" id="PTHR12630">
    <property type="entry name" value="N-LINKED OLIGOSACCHARIDE PROCESSING"/>
    <property type="match status" value="1"/>
</dbReference>
<protein>
    <submittedName>
        <fullName evidence="4">Glucosidase 2 subunit beta</fullName>
    </submittedName>
</protein>
<dbReference type="KEGG" id="hst:105180602"/>
<dbReference type="EMBL" id="GL446696">
    <property type="protein sequence ID" value="EFN87358.1"/>
    <property type="molecule type" value="Genomic_DNA"/>
</dbReference>
<organism evidence="5">
    <name type="scientific">Harpegnathos saltator</name>
    <name type="common">Jerdon's jumping ant</name>
    <dbReference type="NCBI Taxonomy" id="610380"/>
    <lineage>
        <taxon>Eukaryota</taxon>
        <taxon>Metazoa</taxon>
        <taxon>Ecdysozoa</taxon>
        <taxon>Arthropoda</taxon>
        <taxon>Hexapoda</taxon>
        <taxon>Insecta</taxon>
        <taxon>Pterygota</taxon>
        <taxon>Neoptera</taxon>
        <taxon>Endopterygota</taxon>
        <taxon>Hymenoptera</taxon>
        <taxon>Apocrita</taxon>
        <taxon>Aculeata</taxon>
        <taxon>Formicoidea</taxon>
        <taxon>Formicidae</taxon>
        <taxon>Ponerinae</taxon>
        <taxon>Ponerini</taxon>
        <taxon>Harpegnathos</taxon>
    </lineage>
</organism>
<dbReference type="OMA" id="EVSWKRR"/>
<dbReference type="GO" id="GO:0006491">
    <property type="term" value="P:N-glycan processing"/>
    <property type="evidence" value="ECO:0007669"/>
    <property type="project" value="TreeGrafter"/>
</dbReference>
<keyword evidence="2" id="KW-1133">Transmembrane helix</keyword>
<proteinExistence type="predicted"/>
<name>E2BAA3_HARSA</name>
<dbReference type="InterPro" id="IPR039794">
    <property type="entry name" value="Gtb1-like"/>
</dbReference>
<dbReference type="InterPro" id="IPR028146">
    <property type="entry name" value="PRKCSH_N"/>
</dbReference>
<dbReference type="Pfam" id="PF12999">
    <property type="entry name" value="PRKCSH-like"/>
    <property type="match status" value="1"/>
</dbReference>
<reference evidence="4 5" key="1">
    <citation type="journal article" date="2010" name="Science">
        <title>Genomic comparison of the ants Camponotus floridanus and Harpegnathos saltator.</title>
        <authorList>
            <person name="Bonasio R."/>
            <person name="Zhang G."/>
            <person name="Ye C."/>
            <person name="Mutti N.S."/>
            <person name="Fang X."/>
            <person name="Qin N."/>
            <person name="Donahue G."/>
            <person name="Yang P."/>
            <person name="Li Q."/>
            <person name="Li C."/>
            <person name="Zhang P."/>
            <person name="Huang Z."/>
            <person name="Berger S.L."/>
            <person name="Reinberg D."/>
            <person name="Wang J."/>
            <person name="Liebig J."/>
        </authorList>
    </citation>
    <scope>NUCLEOTIDE SEQUENCE [LARGE SCALE GENOMIC DNA]</scope>
    <source>
        <strain evidence="4 5">R22 G/1</strain>
    </source>
</reference>
<dbReference type="PANTHER" id="PTHR12630:SF1">
    <property type="entry name" value="GLUCOSIDASE 2 SUBUNIT BETA"/>
    <property type="match status" value="1"/>
</dbReference>
<keyword evidence="2" id="KW-0812">Transmembrane</keyword>
<gene>
    <name evidence="4" type="ORF">EAI_11382</name>
</gene>
<keyword evidence="1" id="KW-1015">Disulfide bond</keyword>